<evidence type="ECO:0000313" key="2">
    <source>
        <dbReference type="EMBL" id="KKM06897.1"/>
    </source>
</evidence>
<dbReference type="EMBL" id="LAZR01015892">
    <property type="protein sequence ID" value="KKM06897.1"/>
    <property type="molecule type" value="Genomic_DNA"/>
</dbReference>
<keyword evidence="1" id="KW-1133">Transmembrane helix</keyword>
<keyword evidence="1" id="KW-0812">Transmembrane</keyword>
<gene>
    <name evidence="2" type="ORF">LCGC14_1739410</name>
</gene>
<proteinExistence type="predicted"/>
<name>A0A0F9HUU8_9ZZZZ</name>
<protein>
    <submittedName>
        <fullName evidence="2">Uncharacterized protein</fullName>
    </submittedName>
</protein>
<comment type="caution">
    <text evidence="2">The sequence shown here is derived from an EMBL/GenBank/DDBJ whole genome shotgun (WGS) entry which is preliminary data.</text>
</comment>
<sequence length="177" mass="19148">MPHPCALDETLAGCAELAAQHAVSAVEASTLSLKEALITNAPALTERLNAAMMKVGAWVEASETFAVEQAPFLVQEIIWWGVADYAYWVVLGAILMCTLPLSLFYLRRSEGLKRYDAKLGAALNEDGGVGDFGFALIGVIILPIAGFIFILANIMAMLKPIVAPRLYLIEYFKGLVD</sequence>
<evidence type="ECO:0000256" key="1">
    <source>
        <dbReference type="SAM" id="Phobius"/>
    </source>
</evidence>
<reference evidence="2" key="1">
    <citation type="journal article" date="2015" name="Nature">
        <title>Complex archaea that bridge the gap between prokaryotes and eukaryotes.</title>
        <authorList>
            <person name="Spang A."/>
            <person name="Saw J.H."/>
            <person name="Jorgensen S.L."/>
            <person name="Zaremba-Niedzwiedzka K."/>
            <person name="Martijn J."/>
            <person name="Lind A.E."/>
            <person name="van Eijk R."/>
            <person name="Schleper C."/>
            <person name="Guy L."/>
            <person name="Ettema T.J."/>
        </authorList>
    </citation>
    <scope>NUCLEOTIDE SEQUENCE</scope>
</reference>
<accession>A0A0F9HUU8</accession>
<feature type="transmembrane region" description="Helical" evidence="1">
    <location>
        <begin position="85"/>
        <end position="106"/>
    </location>
</feature>
<dbReference type="AlphaFoldDB" id="A0A0F9HUU8"/>
<keyword evidence="1" id="KW-0472">Membrane</keyword>
<feature type="transmembrane region" description="Helical" evidence="1">
    <location>
        <begin position="132"/>
        <end position="158"/>
    </location>
</feature>
<organism evidence="2">
    <name type="scientific">marine sediment metagenome</name>
    <dbReference type="NCBI Taxonomy" id="412755"/>
    <lineage>
        <taxon>unclassified sequences</taxon>
        <taxon>metagenomes</taxon>
        <taxon>ecological metagenomes</taxon>
    </lineage>
</organism>